<dbReference type="PANTHER" id="PTHR12277">
    <property type="entry name" value="ALPHA/BETA HYDROLASE DOMAIN-CONTAINING PROTEIN"/>
    <property type="match status" value="1"/>
</dbReference>
<dbReference type="RefSeq" id="XP_028533077.1">
    <property type="nucleotide sequence ID" value="XM_028676605.1"/>
</dbReference>
<dbReference type="GeneID" id="39736184"/>
<dbReference type="OMA" id="TDIGHIC"/>
<dbReference type="InterPro" id="IPR022742">
    <property type="entry name" value="Hydrolase_4"/>
</dbReference>
<name>A0A1J1H9F5_PLARL</name>
<dbReference type="Proteomes" id="UP000220158">
    <property type="component" value="Chromosome 9"/>
</dbReference>
<reference evidence="3 4" key="1">
    <citation type="submission" date="2015-04" db="EMBL/GenBank/DDBJ databases">
        <authorList>
            <consortium name="Pathogen Informatics"/>
        </authorList>
    </citation>
    <scope>NUCLEOTIDE SEQUENCE [LARGE SCALE GENOMIC DNA]</scope>
    <source>
        <strain evidence="3 4">SGS1</strain>
    </source>
</reference>
<dbReference type="Pfam" id="PF12146">
    <property type="entry name" value="Hydrolase_4"/>
    <property type="match status" value="1"/>
</dbReference>
<protein>
    <submittedName>
        <fullName evidence="3">Alpha/beta hydrolase fold domain containing protein, putative</fullName>
    </submittedName>
</protein>
<organism evidence="3 4">
    <name type="scientific">Plasmodium relictum</name>
    <dbReference type="NCBI Taxonomy" id="85471"/>
    <lineage>
        <taxon>Eukaryota</taxon>
        <taxon>Sar</taxon>
        <taxon>Alveolata</taxon>
        <taxon>Apicomplexa</taxon>
        <taxon>Aconoidasida</taxon>
        <taxon>Haemosporida</taxon>
        <taxon>Plasmodiidae</taxon>
        <taxon>Plasmodium</taxon>
        <taxon>Plasmodium (Haemamoeba)</taxon>
    </lineage>
</organism>
<dbReference type="Gene3D" id="3.40.50.1820">
    <property type="entry name" value="alpha/beta hydrolase"/>
    <property type="match status" value="1"/>
</dbReference>
<dbReference type="VEuPathDB" id="PlasmoDB:PRELSG_0917200"/>
<evidence type="ECO:0000256" key="1">
    <source>
        <dbReference type="SAM" id="MobiDB-lite"/>
    </source>
</evidence>
<evidence type="ECO:0000313" key="4">
    <source>
        <dbReference type="Proteomes" id="UP000220158"/>
    </source>
</evidence>
<keyword evidence="3" id="KW-0378">Hydrolase</keyword>
<dbReference type="EMBL" id="LN835304">
    <property type="protein sequence ID" value="CRH00072.1"/>
    <property type="molecule type" value="Genomic_DNA"/>
</dbReference>
<gene>
    <name evidence="3" type="ORF">PRELSG_0917200</name>
</gene>
<dbReference type="AlphaFoldDB" id="A0A1J1H9F5"/>
<evidence type="ECO:0000313" key="3">
    <source>
        <dbReference type="EMBL" id="CRH00072.1"/>
    </source>
</evidence>
<evidence type="ECO:0000259" key="2">
    <source>
        <dbReference type="Pfam" id="PF12146"/>
    </source>
</evidence>
<dbReference type="OrthoDB" id="446723at2759"/>
<sequence length="361" mass="42184">MNNRSHKNEIKKKKEKKNGNKENENKKNMDKMSNEAVLQSRKMKYTFCFLGCLTICGLRNSIVRKMAFSPPSLKGYIIENNKFICNNIRSIEFYEAIKRNNIEIDFILIKKHLNKIASILIYRKPLNFNKQIILFSHGNSTDIGHICLFLLNLVLYNDINLLAYDYSGYGYSNKKPSEKNIYKNIKIVYKHLTKELKINPLNIIVYGHSIGTACSCYLISLKKVKVGGCILQSPLASGLRLLIPYENQKVPWFDVFKNVERLKKISLLPIFLMHGKKDKQVPFNHAVCLMNILKENFEKRNVKNNSLKNFEEKKNSENLSLINFWAIEDADHNDIEEKNTLVFYHKIKEFLLLCENYNKNK</sequence>
<dbReference type="InterPro" id="IPR029058">
    <property type="entry name" value="AB_hydrolase_fold"/>
</dbReference>
<feature type="region of interest" description="Disordered" evidence="1">
    <location>
        <begin position="1"/>
        <end position="32"/>
    </location>
</feature>
<feature type="domain" description="Serine aminopeptidase S33" evidence="2">
    <location>
        <begin position="130"/>
        <end position="236"/>
    </location>
</feature>
<accession>A0A1J1H9F5</accession>
<proteinExistence type="predicted"/>
<dbReference type="SUPFAM" id="SSF53474">
    <property type="entry name" value="alpha/beta-Hydrolases"/>
    <property type="match status" value="1"/>
</dbReference>
<keyword evidence="4" id="KW-1185">Reference proteome</keyword>
<dbReference type="KEGG" id="prel:PRELSG_0917200"/>
<dbReference type="GO" id="GO:0016787">
    <property type="term" value="F:hydrolase activity"/>
    <property type="evidence" value="ECO:0007669"/>
    <property type="project" value="UniProtKB-KW"/>
</dbReference>
<dbReference type="PANTHER" id="PTHR12277:SF81">
    <property type="entry name" value="PROTEIN ABHD13"/>
    <property type="match status" value="1"/>
</dbReference>
<feature type="compositionally biased region" description="Basic and acidic residues" evidence="1">
    <location>
        <begin position="17"/>
        <end position="32"/>
    </location>
</feature>